<comment type="subcellular location">
    <subcellularLocation>
        <location evidence="2">Cytoplasm</location>
    </subcellularLocation>
    <subcellularLocation>
        <location evidence="1">Nucleus</location>
    </subcellularLocation>
</comment>
<dbReference type="InParanoid" id="A7T4N1"/>
<dbReference type="GO" id="GO:0005737">
    <property type="term" value="C:cytoplasm"/>
    <property type="evidence" value="ECO:0007669"/>
    <property type="project" value="UniProtKB-SubCell"/>
</dbReference>
<accession>A7T4N1</accession>
<protein>
    <recommendedName>
        <fullName evidence="5">CDAN1-interacting nuclease 1</fullName>
    </recommendedName>
</protein>
<dbReference type="KEGG" id="nve:5499588"/>
<dbReference type="PANTHER" id="PTHR31661">
    <property type="entry name" value="SIMILAR TO CDNA SEQUENCE BC052040"/>
    <property type="match status" value="1"/>
</dbReference>
<dbReference type="PhylomeDB" id="A7T4N1"/>
<name>A7T4N1_NEMVE</name>
<organism evidence="6 7">
    <name type="scientific">Nematostella vectensis</name>
    <name type="common">Starlet sea anemone</name>
    <dbReference type="NCBI Taxonomy" id="45351"/>
    <lineage>
        <taxon>Eukaryota</taxon>
        <taxon>Metazoa</taxon>
        <taxon>Cnidaria</taxon>
        <taxon>Anthozoa</taxon>
        <taxon>Hexacorallia</taxon>
        <taxon>Actiniaria</taxon>
        <taxon>Edwardsiidae</taxon>
        <taxon>Nematostella</taxon>
    </lineage>
</organism>
<keyword evidence="4" id="KW-0539">Nucleus</keyword>
<dbReference type="Pfam" id="PF14811">
    <property type="entry name" value="TPD"/>
    <property type="match status" value="1"/>
</dbReference>
<proteinExistence type="predicted"/>
<evidence type="ECO:0000313" key="6">
    <source>
        <dbReference type="EMBL" id="EDO29082.1"/>
    </source>
</evidence>
<sequence>SVGYEYEFILKEKLQNRNIEFIDEDIMRAKGYDKTPDFKLEIPIAVDGHVVNWIESKASFGDEYNHQAYLKEQFWSYWNR</sequence>
<reference evidence="6 7" key="1">
    <citation type="journal article" date="2007" name="Science">
        <title>Sea anemone genome reveals ancestral eumetazoan gene repertoire and genomic organization.</title>
        <authorList>
            <person name="Putnam N.H."/>
            <person name="Srivastava M."/>
            <person name="Hellsten U."/>
            <person name="Dirks B."/>
            <person name="Chapman J."/>
            <person name="Salamov A."/>
            <person name="Terry A."/>
            <person name="Shapiro H."/>
            <person name="Lindquist E."/>
            <person name="Kapitonov V.V."/>
            <person name="Jurka J."/>
            <person name="Genikhovich G."/>
            <person name="Grigoriev I.V."/>
            <person name="Lucas S.M."/>
            <person name="Steele R.E."/>
            <person name="Finnerty J.R."/>
            <person name="Technau U."/>
            <person name="Martindale M.Q."/>
            <person name="Rokhsar D.S."/>
        </authorList>
    </citation>
    <scope>NUCLEOTIDE SEQUENCE [LARGE SCALE GENOMIC DNA]</scope>
    <source>
        <strain evidence="7">CH2 X CH6</strain>
    </source>
</reference>
<evidence type="ECO:0000256" key="2">
    <source>
        <dbReference type="ARBA" id="ARBA00004496"/>
    </source>
</evidence>
<evidence type="ECO:0000313" key="7">
    <source>
        <dbReference type="Proteomes" id="UP000001593"/>
    </source>
</evidence>
<dbReference type="Proteomes" id="UP000001593">
    <property type="component" value="Unassembled WGS sequence"/>
</dbReference>
<evidence type="ECO:0000256" key="4">
    <source>
        <dbReference type="ARBA" id="ARBA00023242"/>
    </source>
</evidence>
<dbReference type="InterPro" id="IPR029404">
    <property type="entry name" value="CDIN1"/>
</dbReference>
<dbReference type="EMBL" id="DS470914">
    <property type="protein sequence ID" value="EDO29082.1"/>
    <property type="molecule type" value="Genomic_DNA"/>
</dbReference>
<dbReference type="AlphaFoldDB" id="A7T4N1"/>
<dbReference type="STRING" id="45351.A7T4N1"/>
<feature type="non-terminal residue" evidence="6">
    <location>
        <position position="80"/>
    </location>
</feature>
<evidence type="ECO:0000256" key="3">
    <source>
        <dbReference type="ARBA" id="ARBA00022490"/>
    </source>
</evidence>
<gene>
    <name evidence="6" type="ORF">NEMVEDRAFT_v1g145757</name>
</gene>
<dbReference type="HOGENOM" id="CLU_076808_0_1_1"/>
<keyword evidence="7" id="KW-1185">Reference proteome</keyword>
<evidence type="ECO:0000256" key="5">
    <source>
        <dbReference type="ARBA" id="ARBA00023480"/>
    </source>
</evidence>
<keyword evidence="3" id="KW-0963">Cytoplasm</keyword>
<dbReference type="eggNOG" id="ENOG502R9SY">
    <property type="taxonomic scope" value="Eukaryota"/>
</dbReference>
<dbReference type="PANTHER" id="PTHR31661:SF1">
    <property type="entry name" value="CDAN1-INTERACTING NUCLEASE 1"/>
    <property type="match status" value="1"/>
</dbReference>
<evidence type="ECO:0000256" key="1">
    <source>
        <dbReference type="ARBA" id="ARBA00004123"/>
    </source>
</evidence>
<dbReference type="GO" id="GO:0005634">
    <property type="term" value="C:nucleus"/>
    <property type="evidence" value="ECO:0007669"/>
    <property type="project" value="UniProtKB-SubCell"/>
</dbReference>